<dbReference type="SUPFAM" id="SSF53927">
    <property type="entry name" value="Cytidine deaminase-like"/>
    <property type="match status" value="1"/>
</dbReference>
<dbReference type="PROSITE" id="PS51747">
    <property type="entry name" value="CYT_DCMP_DEAMINASES_2"/>
    <property type="match status" value="1"/>
</dbReference>
<evidence type="ECO:0000259" key="1">
    <source>
        <dbReference type="PROSITE" id="PS51747"/>
    </source>
</evidence>
<dbReference type="Proteomes" id="UP000481947">
    <property type="component" value="Unassembled WGS sequence"/>
</dbReference>
<dbReference type="AlphaFoldDB" id="A0A7C9N4P9"/>
<dbReference type="Pfam" id="PF00383">
    <property type="entry name" value="dCMP_cyt_deam_1"/>
    <property type="match status" value="1"/>
</dbReference>
<feature type="non-terminal residue" evidence="2">
    <location>
        <position position="91"/>
    </location>
</feature>
<dbReference type="GO" id="GO:0003824">
    <property type="term" value="F:catalytic activity"/>
    <property type="evidence" value="ECO:0007669"/>
    <property type="project" value="InterPro"/>
</dbReference>
<proteinExistence type="predicted"/>
<organism evidence="2 3">
    <name type="scientific">Malikia spinosa</name>
    <dbReference type="NCBI Taxonomy" id="86180"/>
    <lineage>
        <taxon>Bacteria</taxon>
        <taxon>Pseudomonadati</taxon>
        <taxon>Pseudomonadota</taxon>
        <taxon>Betaproteobacteria</taxon>
        <taxon>Burkholderiales</taxon>
        <taxon>Comamonadaceae</taxon>
        <taxon>Malikia</taxon>
    </lineage>
</organism>
<dbReference type="EMBL" id="VYSB01000063">
    <property type="protein sequence ID" value="MYZ54180.1"/>
    <property type="molecule type" value="Genomic_DNA"/>
</dbReference>
<accession>A0A7C9N4P9</accession>
<name>A0A7C9N4P9_9BURK</name>
<dbReference type="InterPro" id="IPR002125">
    <property type="entry name" value="CMP_dCMP_dom"/>
</dbReference>
<feature type="domain" description="CMP/dCMP-type deaminase" evidence="1">
    <location>
        <begin position="12"/>
        <end position="91"/>
    </location>
</feature>
<dbReference type="InterPro" id="IPR016193">
    <property type="entry name" value="Cytidine_deaminase-like"/>
</dbReference>
<evidence type="ECO:0000313" key="3">
    <source>
        <dbReference type="Proteomes" id="UP000481947"/>
    </source>
</evidence>
<protein>
    <submittedName>
        <fullName evidence="2">Riboflavin biosynthesis protein RibD</fullName>
    </submittedName>
</protein>
<comment type="caution">
    <text evidence="2">The sequence shown here is derived from an EMBL/GenBank/DDBJ whole genome shotgun (WGS) entry which is preliminary data.</text>
</comment>
<dbReference type="Gene3D" id="3.40.140.10">
    <property type="entry name" value="Cytidine Deaminase, domain 2"/>
    <property type="match status" value="1"/>
</dbReference>
<reference evidence="2 3" key="1">
    <citation type="submission" date="2019-09" db="EMBL/GenBank/DDBJ databases">
        <title>Identification of Malikia spinosa a prominent benzene-, toluene-, and ethylbenzene-degrading bacterium: enrichment, isolation and whole genome sequencing.</title>
        <authorList>
            <person name="Tancsics A."/>
            <person name="Revesz F."/>
            <person name="Kriszt B."/>
        </authorList>
    </citation>
    <scope>NUCLEOTIDE SEQUENCE [LARGE SCALE GENOMIC DNA]</scope>
    <source>
        <strain evidence="2 3">AB6</strain>
    </source>
</reference>
<sequence>MNDTSTLDGLGGLGDLLALDALAAQATGLSEPNPRVACRLLLADGRVFEGHTQQAGGPHAEVMALRAAQTAGADTQGATAIVTLEPCSHHG</sequence>
<gene>
    <name evidence="2" type="ORF">F5985_19185</name>
</gene>
<evidence type="ECO:0000313" key="2">
    <source>
        <dbReference type="EMBL" id="MYZ54180.1"/>
    </source>
</evidence>